<protein>
    <recommendedName>
        <fullName evidence="3">Acetyltransferase (GNAT) domain-containing protein</fullName>
    </recommendedName>
</protein>
<organism evidence="1 2">
    <name type="scientific">Flavobacterium orientale</name>
    <dbReference type="NCBI Taxonomy" id="1756020"/>
    <lineage>
        <taxon>Bacteria</taxon>
        <taxon>Pseudomonadati</taxon>
        <taxon>Bacteroidota</taxon>
        <taxon>Flavobacteriia</taxon>
        <taxon>Flavobacteriales</taxon>
        <taxon>Flavobacteriaceae</taxon>
        <taxon>Flavobacterium</taxon>
    </lineage>
</organism>
<dbReference type="SUPFAM" id="SSF55729">
    <property type="entry name" value="Acyl-CoA N-acyltransferases (Nat)"/>
    <property type="match status" value="1"/>
</dbReference>
<evidence type="ECO:0000313" key="1">
    <source>
        <dbReference type="EMBL" id="GGD28227.1"/>
    </source>
</evidence>
<dbReference type="AlphaFoldDB" id="A0A916Y3B9"/>
<proteinExistence type="predicted"/>
<sequence length="281" mass="32607">MEYHKDRFEDYSLLFFDDKNQVKAVFPANKSGEVVFSHQGLTYGGLVFSKKNKAEETEQMVQLLLDYLTADSVKKIIVKLLPSLYNQLATNDFDYFIYQKGGVLFRRDMNLAINLKCELQISKSKLKHFRRVSETGLTIVQESDFSNFWNLVLIPRLNEKHQASPVHTLAEIHYLTSKFPNNIRQYSVYEEDEIIAGITVFESDYVVKSQYGATTKRGETTRALDFLFIHLIEKYKNEGKSFFDMGIVNENEGKIYNKGLISQKEELGCTVYNQDFYTILL</sequence>
<reference evidence="1" key="1">
    <citation type="journal article" date="2014" name="Int. J. Syst. Evol. Microbiol.">
        <title>Complete genome sequence of Corynebacterium casei LMG S-19264T (=DSM 44701T), isolated from a smear-ripened cheese.</title>
        <authorList>
            <consortium name="US DOE Joint Genome Institute (JGI-PGF)"/>
            <person name="Walter F."/>
            <person name="Albersmeier A."/>
            <person name="Kalinowski J."/>
            <person name="Ruckert C."/>
        </authorList>
    </citation>
    <scope>NUCLEOTIDE SEQUENCE</scope>
    <source>
        <strain evidence="1">CGMCC 1.12506</strain>
    </source>
</reference>
<dbReference type="EMBL" id="BMFG01000006">
    <property type="protein sequence ID" value="GGD28227.1"/>
    <property type="molecule type" value="Genomic_DNA"/>
</dbReference>
<dbReference type="InterPro" id="IPR016181">
    <property type="entry name" value="Acyl_CoA_acyltransferase"/>
</dbReference>
<dbReference type="Proteomes" id="UP000625735">
    <property type="component" value="Unassembled WGS sequence"/>
</dbReference>
<gene>
    <name evidence="1" type="ORF">GCM10011343_18010</name>
</gene>
<name>A0A916Y3B9_9FLAO</name>
<evidence type="ECO:0008006" key="3">
    <source>
        <dbReference type="Google" id="ProtNLM"/>
    </source>
</evidence>
<comment type="caution">
    <text evidence="1">The sequence shown here is derived from an EMBL/GenBank/DDBJ whole genome shotgun (WGS) entry which is preliminary data.</text>
</comment>
<evidence type="ECO:0000313" key="2">
    <source>
        <dbReference type="Proteomes" id="UP000625735"/>
    </source>
</evidence>
<keyword evidence="2" id="KW-1185">Reference proteome</keyword>
<dbReference type="Gene3D" id="3.40.630.30">
    <property type="match status" value="1"/>
</dbReference>
<accession>A0A916Y3B9</accession>
<reference evidence="1" key="2">
    <citation type="submission" date="2020-09" db="EMBL/GenBank/DDBJ databases">
        <authorList>
            <person name="Sun Q."/>
            <person name="Zhou Y."/>
        </authorList>
    </citation>
    <scope>NUCLEOTIDE SEQUENCE</scope>
    <source>
        <strain evidence="1">CGMCC 1.12506</strain>
    </source>
</reference>